<protein>
    <recommendedName>
        <fullName evidence="2">CARD domain-containing protein</fullName>
    </recommendedName>
</protein>
<sequence>MDWLDDSVVEKLQAAQVLTADEVNSFRQQESIQDIKKDIIEIVKTRTDRSFYIFCNILKNHPNPALQTLGNKLRKDMEAPENLDILHDVPELPSHHLIVRDSFVNTTATALMKMNFSQGRLLVHGIPGSGKTMAVANSIRHMVKANDLFTPNGIFWTKIGELKNKLQGQFELQQSWQLLASFQPNIGLSTITANQVIASVIEYCRCYPLAITLLGGARLQSEEEWKEALVFIQQNKEDSHGPSENYPASLCRVFQFVINRLPSPVGAYYRLLGAFKKSVKIPVAAIATLWDQSQQLESILKDLHSRSLIVYHRDKDNAKSYCQIHGTLSDLLLQNPDKGQQSVGASKQYRQSLHNTLLNLYRIRWGNCWWRIHDQYIQEHLIYHLVEASEGELISKLTMDILWAEVNLKIRQSLTDLLQDLQRCQEYLHSKGIFPKMELYETIRKNELYKLVTDIAQKQVEYEGKAYVNLSFTENMGKWQNTLQLGDEKESCNLALSNPIYGPIRVAFMKSYGSPTVCDYATTKVLFSTAACGECVVTSADGKYMGFGNNPRRDSEYLSRIFHVWNIEMKFQMRFRDQNNKISSSFDGIRLEFSNFNLKLCAGISSNFEVLYLWEIQGDIFQCLKTATFKEDHLHYCNFIPMTSSMIVGINTYYKPKCFGGDENYNVCQLQIWNVPDLSCQSSIKVPGRLASGTYLPIQDSSSSNDCVITAIRYVNDDYFAVSYESTCVKCIFGVLKTKFCTGKTSKEFYEQWSEMFIQLSDDSVQSFDVSEDGQLLVSLTKSCNVLLHQRNFNGFELISKVAGVQTTKEIKFCDQGHGLLSYDGNNIYHMVLPAPCTDHLSPSSEVISCEFGIVNGIPVVVRHITAEGTAYLKISYGRQLDQTSFINLGKYTKNHLSGVCNRQKIYVYEHLGAVVYIDNYTCINGSCVPSRIRTHYHVVTQFKYDLVTGFKLIGLGSPCKVLWTTEEIVDNDDFRYLNLQSFYRKSGNRLIFIQYGKIYQLEGDEIKEINDALQYENTEVKSKYHYFVLLRERDHYLLTGYDHSQGKLIEGSDDSILEKDLFWPKKYFPYVNDEHKSQIDLYKFNTLIPHLQLRSPKLLKKIIAVKMNQLETMLMCQEEDGNCSVIQII</sequence>
<dbReference type="Gene3D" id="1.10.8.430">
    <property type="entry name" value="Helical domain of apoptotic protease-activating factors"/>
    <property type="match status" value="1"/>
</dbReference>
<dbReference type="SUPFAM" id="SSF52540">
    <property type="entry name" value="P-loop containing nucleoside triphosphate hydrolases"/>
    <property type="match status" value="1"/>
</dbReference>
<accession>B3S5F3</accession>
<dbReference type="PhylomeDB" id="B3S5F3"/>
<dbReference type="Gene3D" id="1.10.533.10">
    <property type="entry name" value="Death Domain, Fas"/>
    <property type="match status" value="1"/>
</dbReference>
<dbReference type="EMBL" id="DS985251">
    <property type="protein sequence ID" value="EDV22030.1"/>
    <property type="molecule type" value="Genomic_DNA"/>
</dbReference>
<dbReference type="STRING" id="10228.B3S5F3"/>
<proteinExistence type="predicted"/>
<evidence type="ECO:0000256" key="1">
    <source>
        <dbReference type="ARBA" id="ARBA00022737"/>
    </source>
</evidence>
<dbReference type="InParanoid" id="B3S5F3"/>
<gene>
    <name evidence="3" type="ORF">TRIADDRAFT_59595</name>
</gene>
<dbReference type="GeneID" id="6756878"/>
<keyword evidence="4" id="KW-1185">Reference proteome</keyword>
<organism evidence="3 4">
    <name type="scientific">Trichoplax adhaerens</name>
    <name type="common">Trichoplax reptans</name>
    <dbReference type="NCBI Taxonomy" id="10228"/>
    <lineage>
        <taxon>Eukaryota</taxon>
        <taxon>Metazoa</taxon>
        <taxon>Placozoa</taxon>
        <taxon>Uniplacotomia</taxon>
        <taxon>Trichoplacea</taxon>
        <taxon>Trichoplacidae</taxon>
        <taxon>Trichoplax</taxon>
    </lineage>
</organism>
<dbReference type="OrthoDB" id="1357022at2759"/>
<dbReference type="CTD" id="6756878"/>
<dbReference type="Gene3D" id="1.10.10.10">
    <property type="entry name" value="Winged helix-like DNA-binding domain superfamily/Winged helix DNA-binding domain"/>
    <property type="match status" value="1"/>
</dbReference>
<dbReference type="PANTHER" id="PTHR22845:SF5">
    <property type="entry name" value="APOPTOTIC PROTEASE-ACTIVATING FACTOR 1"/>
    <property type="match status" value="1"/>
</dbReference>
<keyword evidence="1" id="KW-0677">Repeat</keyword>
<evidence type="ECO:0000259" key="2">
    <source>
        <dbReference type="PROSITE" id="PS50209"/>
    </source>
</evidence>
<dbReference type="KEGG" id="tad:TRIADDRAFT_59595"/>
<reference evidence="3 4" key="1">
    <citation type="journal article" date="2008" name="Nature">
        <title>The Trichoplax genome and the nature of placozoans.</title>
        <authorList>
            <person name="Srivastava M."/>
            <person name="Begovic E."/>
            <person name="Chapman J."/>
            <person name="Putnam N.H."/>
            <person name="Hellsten U."/>
            <person name="Kawashima T."/>
            <person name="Kuo A."/>
            <person name="Mitros T."/>
            <person name="Salamov A."/>
            <person name="Carpenter M.L."/>
            <person name="Signorovitch A.Y."/>
            <person name="Moreno M.A."/>
            <person name="Kamm K."/>
            <person name="Grimwood J."/>
            <person name="Schmutz J."/>
            <person name="Shapiro H."/>
            <person name="Grigoriev I.V."/>
            <person name="Buss L.W."/>
            <person name="Schierwater B."/>
            <person name="Dellaporta S.L."/>
            <person name="Rokhsar D.S."/>
        </authorList>
    </citation>
    <scope>NUCLEOTIDE SEQUENCE [LARGE SCALE GENOMIC DNA]</scope>
    <source>
        <strain evidence="3 4">Grell-BS-1999</strain>
    </source>
</reference>
<dbReference type="RefSeq" id="XP_002115667.1">
    <property type="nucleotide sequence ID" value="XM_002115631.1"/>
</dbReference>
<dbReference type="HOGENOM" id="CLU_279181_0_0_1"/>
<dbReference type="GO" id="GO:0042981">
    <property type="term" value="P:regulation of apoptotic process"/>
    <property type="evidence" value="ECO:0007669"/>
    <property type="project" value="InterPro"/>
</dbReference>
<dbReference type="InterPro" id="IPR027417">
    <property type="entry name" value="P-loop_NTPase"/>
</dbReference>
<dbReference type="InterPro" id="IPR041452">
    <property type="entry name" value="APAF1_C"/>
</dbReference>
<dbReference type="PANTHER" id="PTHR22845">
    <property type="entry name" value="APOPTOTIC PROTEASE-ACTIVATING FACTOR 1"/>
    <property type="match status" value="1"/>
</dbReference>
<dbReference type="InterPro" id="IPR036388">
    <property type="entry name" value="WH-like_DNA-bd_sf"/>
</dbReference>
<dbReference type="SUPFAM" id="SSF69322">
    <property type="entry name" value="Tricorn protease domain 2"/>
    <property type="match status" value="1"/>
</dbReference>
<dbReference type="PROSITE" id="PS50209">
    <property type="entry name" value="CARD"/>
    <property type="match status" value="1"/>
</dbReference>
<dbReference type="InterPro" id="IPR042197">
    <property type="entry name" value="Apaf_helical"/>
</dbReference>
<name>B3S5F3_TRIAD</name>
<feature type="domain" description="CARD" evidence="2">
    <location>
        <begin position="1"/>
        <end position="73"/>
    </location>
</feature>
<dbReference type="Pfam" id="PF17908">
    <property type="entry name" value="APAF1_C"/>
    <property type="match status" value="1"/>
</dbReference>
<evidence type="ECO:0000313" key="3">
    <source>
        <dbReference type="EMBL" id="EDV22030.1"/>
    </source>
</evidence>
<dbReference type="InterPro" id="IPR001315">
    <property type="entry name" value="CARD"/>
</dbReference>
<dbReference type="InterPro" id="IPR011029">
    <property type="entry name" value="DEATH-like_dom_sf"/>
</dbReference>
<dbReference type="Gene3D" id="1.25.40.370">
    <property type="match status" value="1"/>
</dbReference>
<evidence type="ECO:0000313" key="4">
    <source>
        <dbReference type="Proteomes" id="UP000009022"/>
    </source>
</evidence>
<dbReference type="CDD" id="cd01671">
    <property type="entry name" value="CARD"/>
    <property type="match status" value="1"/>
</dbReference>
<dbReference type="Proteomes" id="UP000009022">
    <property type="component" value="Unassembled WGS sequence"/>
</dbReference>
<dbReference type="AlphaFoldDB" id="B3S5F3"/>
<dbReference type="SUPFAM" id="SSF47986">
    <property type="entry name" value="DEATH domain"/>
    <property type="match status" value="1"/>
</dbReference>